<dbReference type="EC" id="2.7.10.2" evidence="8"/>
<keyword evidence="3 8" id="KW-0418">Kinase</keyword>
<dbReference type="Gene3D" id="1.10.510.10">
    <property type="entry name" value="Transferase(Phosphotransferase) domain 1"/>
    <property type="match status" value="1"/>
</dbReference>
<dbReference type="EMBL" id="VXIV02002437">
    <property type="protein sequence ID" value="KAF6025752.1"/>
    <property type="molecule type" value="Genomic_DNA"/>
</dbReference>
<protein>
    <recommendedName>
        <fullName evidence="8">Tyrosine-protein kinase</fullName>
        <ecNumber evidence="8">2.7.10.2</ecNumber>
    </recommendedName>
</protein>
<dbReference type="PRINTS" id="PR00401">
    <property type="entry name" value="SH2DOMAIN"/>
</dbReference>
<keyword evidence="2 8" id="KW-0547">Nucleotide-binding</keyword>
<proteinExistence type="inferred from homology"/>
<comment type="similarity">
    <text evidence="8">Belongs to the protein kinase superfamily. Tyr protein kinase family. SYK/ZAP-70 subfamily.</text>
</comment>
<dbReference type="PROSITE" id="PS00109">
    <property type="entry name" value="PROTEIN_KINASE_TYR"/>
    <property type="match status" value="1"/>
</dbReference>
<dbReference type="SUPFAM" id="SSF55550">
    <property type="entry name" value="SH2 domain"/>
    <property type="match status" value="2"/>
</dbReference>
<evidence type="ECO:0000256" key="11">
    <source>
        <dbReference type="PROSITE-ProRule" id="PRU00191"/>
    </source>
</evidence>
<keyword evidence="11" id="KW-0727">SH2 domain</keyword>
<keyword evidence="6 8" id="KW-0829">Tyrosine-protein kinase</keyword>
<dbReference type="PROSITE" id="PS50001">
    <property type="entry name" value="SH2"/>
    <property type="match status" value="2"/>
</dbReference>
<dbReference type="InterPro" id="IPR011009">
    <property type="entry name" value="Kinase-like_dom_sf"/>
</dbReference>
<evidence type="ECO:0000256" key="12">
    <source>
        <dbReference type="PROSITE-ProRule" id="PRU10141"/>
    </source>
</evidence>
<dbReference type="PIRSF" id="PIRSF000604">
    <property type="entry name" value="TyrPK_SYK"/>
    <property type="match status" value="1"/>
</dbReference>
<evidence type="ECO:0000256" key="5">
    <source>
        <dbReference type="ARBA" id="ARBA00022859"/>
    </source>
</evidence>
<dbReference type="PRINTS" id="PR00109">
    <property type="entry name" value="TYRKINASE"/>
</dbReference>
<dbReference type="Pfam" id="PF00017">
    <property type="entry name" value="SH2"/>
    <property type="match status" value="2"/>
</dbReference>
<dbReference type="SUPFAM" id="SSF56112">
    <property type="entry name" value="Protein kinase-like (PK-like)"/>
    <property type="match status" value="1"/>
</dbReference>
<dbReference type="FunFam" id="1.10.510.10:FF:000216">
    <property type="entry name" value="Tyrosine-protein kinase SYK"/>
    <property type="match status" value="1"/>
</dbReference>
<dbReference type="GO" id="GO:0005524">
    <property type="term" value="F:ATP binding"/>
    <property type="evidence" value="ECO:0007669"/>
    <property type="project" value="UniProtKB-UniRule"/>
</dbReference>
<dbReference type="GO" id="GO:0005737">
    <property type="term" value="C:cytoplasm"/>
    <property type="evidence" value="ECO:0007669"/>
    <property type="project" value="InterPro"/>
</dbReference>
<dbReference type="Gene3D" id="3.30.200.20">
    <property type="entry name" value="Phosphorylase Kinase, domain 1"/>
    <property type="match status" value="1"/>
</dbReference>
<reference evidence="16" key="1">
    <citation type="submission" date="2020-06" db="EMBL/GenBank/DDBJ databases">
        <title>Draft genome of Bugula neritina, a colonial animal packing powerful symbionts and potential medicines.</title>
        <authorList>
            <person name="Rayko M."/>
        </authorList>
    </citation>
    <scope>NUCLEOTIDE SEQUENCE [LARGE SCALE GENOMIC DNA]</scope>
    <source>
        <strain evidence="16">Kwan_BN1</strain>
    </source>
</reference>
<feature type="domain" description="SH2" evidence="14">
    <location>
        <begin position="166"/>
        <end position="256"/>
    </location>
</feature>
<dbReference type="Gene3D" id="3.30.505.10">
    <property type="entry name" value="SH2 domain"/>
    <property type="match status" value="2"/>
</dbReference>
<gene>
    <name evidence="16" type="ORF">EB796_016003</name>
</gene>
<dbReference type="Proteomes" id="UP000593567">
    <property type="component" value="Unassembled WGS sequence"/>
</dbReference>
<feature type="binding site" evidence="10 12">
    <location>
        <position position="394"/>
    </location>
    <ligand>
        <name>ATP</name>
        <dbReference type="ChEBI" id="CHEBI:30616"/>
    </ligand>
</feature>
<evidence type="ECO:0000259" key="15">
    <source>
        <dbReference type="PROSITE" id="PS50011"/>
    </source>
</evidence>
<dbReference type="SMART" id="SM00219">
    <property type="entry name" value="TyrKc"/>
    <property type="match status" value="1"/>
</dbReference>
<feature type="active site" description="Proton acceptor" evidence="9">
    <location>
        <position position="484"/>
    </location>
</feature>
<dbReference type="Pfam" id="PF07714">
    <property type="entry name" value="PK_Tyr_Ser-Thr"/>
    <property type="match status" value="1"/>
</dbReference>
<dbReference type="PROSITE" id="PS50011">
    <property type="entry name" value="PROTEIN_KINASE_DOM"/>
    <property type="match status" value="1"/>
</dbReference>
<evidence type="ECO:0000259" key="14">
    <source>
        <dbReference type="PROSITE" id="PS50001"/>
    </source>
</evidence>
<keyword evidence="17" id="KW-1185">Reference proteome</keyword>
<dbReference type="InterPro" id="IPR000719">
    <property type="entry name" value="Prot_kinase_dom"/>
</dbReference>
<evidence type="ECO:0000256" key="13">
    <source>
        <dbReference type="SAM" id="MobiDB-lite"/>
    </source>
</evidence>
<accession>A0A7J7JHD3</accession>
<evidence type="ECO:0000313" key="16">
    <source>
        <dbReference type="EMBL" id="KAF6025752.1"/>
    </source>
</evidence>
<dbReference type="PROSITE" id="PS00107">
    <property type="entry name" value="PROTEIN_KINASE_ATP"/>
    <property type="match status" value="1"/>
</dbReference>
<evidence type="ECO:0000256" key="8">
    <source>
        <dbReference type="PIRNR" id="PIRNR000604"/>
    </source>
</evidence>
<evidence type="ECO:0000256" key="3">
    <source>
        <dbReference type="ARBA" id="ARBA00022777"/>
    </source>
</evidence>
<dbReference type="InterPro" id="IPR020635">
    <property type="entry name" value="Tyr_kinase_cat_dom"/>
</dbReference>
<dbReference type="InterPro" id="IPR000980">
    <property type="entry name" value="SH2"/>
</dbReference>
<feature type="domain" description="Protein kinase" evidence="15">
    <location>
        <begin position="363"/>
        <end position="622"/>
    </location>
</feature>
<evidence type="ECO:0000256" key="2">
    <source>
        <dbReference type="ARBA" id="ARBA00022741"/>
    </source>
</evidence>
<dbReference type="InterPro" id="IPR036860">
    <property type="entry name" value="SH2_dom_sf"/>
</dbReference>
<dbReference type="GO" id="GO:0004715">
    <property type="term" value="F:non-membrane spanning protein tyrosine kinase activity"/>
    <property type="evidence" value="ECO:0007669"/>
    <property type="project" value="UniProtKB-EC"/>
</dbReference>
<dbReference type="InterPro" id="IPR001245">
    <property type="entry name" value="Ser-Thr/Tyr_kinase_cat_dom"/>
</dbReference>
<dbReference type="InterPro" id="IPR050198">
    <property type="entry name" value="Non-receptor_tyrosine_kinases"/>
</dbReference>
<sequence length="622" mass="71534">MSLGRNIGQHPYFYGRITRDESEKILRDRGCQDGMFLLRESTKKMGDYVLSLCAHNNIHHYSLETQYDGKVMIENGKKFISPVELIEYHRTHRDGLLTYPTIPCNRGPTQSYVVFRGISSIDLEQKLIEKARELGIRGTKDELLQGDTRKRLINEVKTTLHKTQPWFHGNIGREDAERAFFRSGHEDGKYLLRFQKDKGEFRLTLSYRGEPKHYIVSSRNRMYFIENGPNFESLIEMVDHYHNKADGLLCPLKVPCIAPGYQPPVRRSSTHLDSPSSHMQPRGSRNQLKESNGHLPMIPKRPFKTLHGPLSGQIVEAVWDEPDLPRTPKRGLPQQMDVDDETQKIYDSVPTTEASFNLQLRDLELKDKLGAGCFGSVLKGFYKRDGMNIPVAVKTLKLDDEAGKEEILKEARIMAALKHRHVVRLIGVCHADTIMLVLELAPLGPLNKFLKEEPTISMSKIVVIMHQVALGMKYLESEKFVHRDLAARNVLLVHDQFAKISDFGMSKALGIDGDYYKASAAGKWPLKWYAPECIYYFKFDSKSDVWSYGVTLWEATSRGGRPYQKLKGAEIIRMIDEDKRLERPPECPMDVYKVMLECWQYDKDQRPSFSQLADMMRKLARH</sequence>
<keyword evidence="5" id="KW-0391">Immunity</keyword>
<evidence type="ECO:0000313" key="17">
    <source>
        <dbReference type="Proteomes" id="UP000593567"/>
    </source>
</evidence>
<dbReference type="OrthoDB" id="535945at2759"/>
<feature type="binding site" evidence="10">
    <location>
        <begin position="369"/>
        <end position="377"/>
    </location>
    <ligand>
        <name>ATP</name>
        <dbReference type="ChEBI" id="CHEBI:30616"/>
    </ligand>
</feature>
<feature type="domain" description="SH2" evidence="14">
    <location>
        <begin position="12"/>
        <end position="104"/>
    </location>
</feature>
<dbReference type="InterPro" id="IPR012234">
    <property type="entry name" value="Tyr_kinase_non-rcpt_SYK/ZAP70"/>
</dbReference>
<dbReference type="InterPro" id="IPR017441">
    <property type="entry name" value="Protein_kinase_ATP_BS"/>
</dbReference>
<evidence type="ECO:0000256" key="7">
    <source>
        <dbReference type="ARBA" id="ARBA00051245"/>
    </source>
</evidence>
<dbReference type="PANTHER" id="PTHR24418">
    <property type="entry name" value="TYROSINE-PROTEIN KINASE"/>
    <property type="match status" value="1"/>
</dbReference>
<name>A0A7J7JHD3_BUGNE</name>
<dbReference type="GO" id="GO:0035556">
    <property type="term" value="P:intracellular signal transduction"/>
    <property type="evidence" value="ECO:0007669"/>
    <property type="project" value="InterPro"/>
</dbReference>
<dbReference type="GO" id="GO:0002376">
    <property type="term" value="P:immune system process"/>
    <property type="evidence" value="ECO:0007669"/>
    <property type="project" value="UniProtKB-KW"/>
</dbReference>
<evidence type="ECO:0000256" key="6">
    <source>
        <dbReference type="ARBA" id="ARBA00023137"/>
    </source>
</evidence>
<feature type="region of interest" description="Disordered" evidence="13">
    <location>
        <begin position="265"/>
        <end position="298"/>
    </location>
</feature>
<evidence type="ECO:0000256" key="9">
    <source>
        <dbReference type="PIRSR" id="PIRSR000604-1"/>
    </source>
</evidence>
<evidence type="ECO:0000256" key="10">
    <source>
        <dbReference type="PIRSR" id="PIRSR000604-2"/>
    </source>
</evidence>
<organism evidence="16 17">
    <name type="scientific">Bugula neritina</name>
    <name type="common">Brown bryozoan</name>
    <name type="synonym">Sertularia neritina</name>
    <dbReference type="NCBI Taxonomy" id="10212"/>
    <lineage>
        <taxon>Eukaryota</taxon>
        <taxon>Metazoa</taxon>
        <taxon>Spiralia</taxon>
        <taxon>Lophotrochozoa</taxon>
        <taxon>Bryozoa</taxon>
        <taxon>Gymnolaemata</taxon>
        <taxon>Cheilostomatida</taxon>
        <taxon>Flustrina</taxon>
        <taxon>Buguloidea</taxon>
        <taxon>Bugulidae</taxon>
        <taxon>Bugula</taxon>
    </lineage>
</organism>
<dbReference type="InterPro" id="IPR008266">
    <property type="entry name" value="Tyr_kinase_AS"/>
</dbReference>
<evidence type="ECO:0000256" key="1">
    <source>
        <dbReference type="ARBA" id="ARBA00022679"/>
    </source>
</evidence>
<feature type="compositionally biased region" description="Polar residues" evidence="13">
    <location>
        <begin position="271"/>
        <end position="286"/>
    </location>
</feature>
<keyword evidence="1 8" id="KW-0808">Transferase</keyword>
<keyword evidence="4 8" id="KW-0067">ATP-binding</keyword>
<dbReference type="AlphaFoldDB" id="A0A7J7JHD3"/>
<comment type="caution">
    <text evidence="16">The sequence shown here is derived from an EMBL/GenBank/DDBJ whole genome shotgun (WGS) entry which is preliminary data.</text>
</comment>
<dbReference type="SMART" id="SM00252">
    <property type="entry name" value="SH2"/>
    <property type="match status" value="2"/>
</dbReference>
<comment type="catalytic activity">
    <reaction evidence="7 8">
        <text>L-tyrosyl-[protein] + ATP = O-phospho-L-tyrosyl-[protein] + ADP + H(+)</text>
        <dbReference type="Rhea" id="RHEA:10596"/>
        <dbReference type="Rhea" id="RHEA-COMP:10136"/>
        <dbReference type="Rhea" id="RHEA-COMP:20101"/>
        <dbReference type="ChEBI" id="CHEBI:15378"/>
        <dbReference type="ChEBI" id="CHEBI:30616"/>
        <dbReference type="ChEBI" id="CHEBI:46858"/>
        <dbReference type="ChEBI" id="CHEBI:61978"/>
        <dbReference type="ChEBI" id="CHEBI:456216"/>
        <dbReference type="EC" id="2.7.10.2"/>
    </reaction>
</comment>
<evidence type="ECO:0000256" key="4">
    <source>
        <dbReference type="ARBA" id="ARBA00022840"/>
    </source>
</evidence>